<feature type="binding site" evidence="6">
    <location>
        <position position="338"/>
    </location>
    <ligand>
        <name>FAD</name>
        <dbReference type="ChEBI" id="CHEBI:57692"/>
    </ligand>
</feature>
<feature type="region of interest" description="Disordered" evidence="8">
    <location>
        <begin position="549"/>
        <end position="587"/>
    </location>
</feature>
<gene>
    <name evidence="10" type="ORF">SCHPADRAFT_825455</name>
</gene>
<dbReference type="GO" id="GO:0032922">
    <property type="term" value="P:circadian regulation of gene expression"/>
    <property type="evidence" value="ECO:0007669"/>
    <property type="project" value="TreeGrafter"/>
</dbReference>
<dbReference type="EMBL" id="KQ085936">
    <property type="protein sequence ID" value="KLO14947.1"/>
    <property type="molecule type" value="Genomic_DNA"/>
</dbReference>
<evidence type="ECO:0000256" key="8">
    <source>
        <dbReference type="SAM" id="MobiDB-lite"/>
    </source>
</evidence>
<dbReference type="InterPro" id="IPR036134">
    <property type="entry name" value="Crypto/Photolyase_FAD-like_sf"/>
</dbReference>
<evidence type="ECO:0000313" key="10">
    <source>
        <dbReference type="EMBL" id="KLO14947.1"/>
    </source>
</evidence>
<evidence type="ECO:0000256" key="5">
    <source>
        <dbReference type="ARBA" id="ARBA00022991"/>
    </source>
</evidence>
<evidence type="ECO:0000256" key="3">
    <source>
        <dbReference type="ARBA" id="ARBA00022630"/>
    </source>
</evidence>
<dbReference type="GO" id="GO:0003677">
    <property type="term" value="F:DNA binding"/>
    <property type="evidence" value="ECO:0007669"/>
    <property type="project" value="TreeGrafter"/>
</dbReference>
<organism evidence="10 11">
    <name type="scientific">Schizopora paradoxa</name>
    <dbReference type="NCBI Taxonomy" id="27342"/>
    <lineage>
        <taxon>Eukaryota</taxon>
        <taxon>Fungi</taxon>
        <taxon>Dikarya</taxon>
        <taxon>Basidiomycota</taxon>
        <taxon>Agaricomycotina</taxon>
        <taxon>Agaricomycetes</taxon>
        <taxon>Hymenochaetales</taxon>
        <taxon>Schizoporaceae</taxon>
        <taxon>Schizopora</taxon>
    </lineage>
</organism>
<dbReference type="PANTHER" id="PTHR11455:SF18">
    <property type="entry name" value="SI:CH1073-390K14.1"/>
    <property type="match status" value="1"/>
</dbReference>
<dbReference type="InterPro" id="IPR036155">
    <property type="entry name" value="Crypto/Photolyase_N_sf"/>
</dbReference>
<dbReference type="GO" id="GO:0071949">
    <property type="term" value="F:FAD binding"/>
    <property type="evidence" value="ECO:0007669"/>
    <property type="project" value="TreeGrafter"/>
</dbReference>
<dbReference type="InterPro" id="IPR005101">
    <property type="entry name" value="Cryptochr/Photolyase_FAD-bd"/>
</dbReference>
<sequence>MKKRTLSQASIDGGGNDDQYKKARNGEAKPVYNRIASKEEAAAVDANPPLEILSRVLKKNGASVKDVKKGECVAYWMRMEDLRIVDNRALSRASSKAQQDSVPLIVLFVISPQDYKAHDRGARRIDFMLRNVALLKESLSELHIPLHTVSISPRKSIPSKVISLLQEWRASGLYANISYEVDELRRDIQTCELGTKKGMRCVFVQDRLIIDPGILKTKEGKVYSVYSPWQRQWLDTLNQNLDWLSEAPAPQANNSEVRQSKTFGKLFDSPVPEFVEGYQCEAEDGKNMTEFWPAGTEAASQMLDRFLNTKARKSQIGEVSPLTEGAESSAKQNRISEYAEGRNRVDLDTSSRLSPYLTSGVISARECVRRTMTFLKAKQVKGDRGSGVGMWVQEIAWRDFYNHILAAAPRVSMGRPYHEKYANVKWETSEKHFQAWKEGRTGVPIVDAAMRQMNVFGWMHNRCRMIVAMYLTKDLMIDWRLGERYFSQNLLDGDLASNNGGWQWAASTGTDAQPYFRVFNPVSQSMKCDPDGAYLRRYVTELAKVKGKEIHDPSPDTADAHRYPRKLVDHKEARERALRRYKEPGSL</sequence>
<keyword evidence="4 6" id="KW-0274">FAD</keyword>
<feature type="compositionally biased region" description="Polar residues" evidence="8">
    <location>
        <begin position="1"/>
        <end position="10"/>
    </location>
</feature>
<dbReference type="Pfam" id="PF03441">
    <property type="entry name" value="FAD_binding_7"/>
    <property type="match status" value="1"/>
</dbReference>
<evidence type="ECO:0000256" key="7">
    <source>
        <dbReference type="PIRSR" id="PIRSR602081-2"/>
    </source>
</evidence>
<proteinExistence type="inferred from homology"/>
<dbReference type="SUPFAM" id="SSF52425">
    <property type="entry name" value="Cryptochrome/photolyase, N-terminal domain"/>
    <property type="match status" value="1"/>
</dbReference>
<dbReference type="InterPro" id="IPR002081">
    <property type="entry name" value="Cryptochrome/DNA_photolyase_1"/>
</dbReference>
<feature type="binding site" evidence="6">
    <location>
        <begin position="492"/>
        <end position="494"/>
    </location>
    <ligand>
        <name>FAD</name>
        <dbReference type="ChEBI" id="CHEBI:57692"/>
    </ligand>
</feature>
<comment type="cofactor">
    <cofactor evidence="1">
        <name>(6R)-5,10-methylene-5,6,7,8-tetrahydrofolate</name>
        <dbReference type="ChEBI" id="CHEBI:15636"/>
    </cofactor>
</comment>
<dbReference type="InterPro" id="IPR006050">
    <property type="entry name" value="DNA_photolyase_N"/>
</dbReference>
<dbReference type="AlphaFoldDB" id="A0A0H2RTQ3"/>
<keyword evidence="11" id="KW-1185">Reference proteome</keyword>
<evidence type="ECO:0000259" key="9">
    <source>
        <dbReference type="PROSITE" id="PS51645"/>
    </source>
</evidence>
<feature type="binding site" evidence="6">
    <location>
        <begin position="394"/>
        <end position="401"/>
    </location>
    <ligand>
        <name>FAD</name>
        <dbReference type="ChEBI" id="CHEBI:57692"/>
    </ligand>
</feature>
<dbReference type="InterPro" id="IPR018394">
    <property type="entry name" value="DNA_photolyase_1_CS_C"/>
</dbReference>
<dbReference type="GO" id="GO:0006139">
    <property type="term" value="P:nucleobase-containing compound metabolic process"/>
    <property type="evidence" value="ECO:0007669"/>
    <property type="project" value="UniProtKB-ARBA"/>
</dbReference>
<dbReference type="PROSITE" id="PS51645">
    <property type="entry name" value="PHR_CRY_ALPHA_BETA"/>
    <property type="match status" value="1"/>
</dbReference>
<dbReference type="GO" id="GO:0005737">
    <property type="term" value="C:cytoplasm"/>
    <property type="evidence" value="ECO:0007669"/>
    <property type="project" value="TreeGrafter"/>
</dbReference>
<comment type="similarity">
    <text evidence="2">Belongs to the DNA photolyase class-1 family.</text>
</comment>
<dbReference type="OrthoDB" id="435881at2759"/>
<dbReference type="GO" id="GO:0006950">
    <property type="term" value="P:response to stress"/>
    <property type="evidence" value="ECO:0007669"/>
    <property type="project" value="UniProtKB-ARBA"/>
</dbReference>
<dbReference type="GO" id="GO:0003904">
    <property type="term" value="F:deoxyribodipyrimidine photo-lyase activity"/>
    <property type="evidence" value="ECO:0007669"/>
    <property type="project" value="TreeGrafter"/>
</dbReference>
<evidence type="ECO:0000256" key="6">
    <source>
        <dbReference type="PIRSR" id="PIRSR602081-1"/>
    </source>
</evidence>
<feature type="compositionally biased region" description="Basic and acidic residues" evidence="8">
    <location>
        <begin position="18"/>
        <end position="27"/>
    </location>
</feature>
<evidence type="ECO:0000313" key="11">
    <source>
        <dbReference type="Proteomes" id="UP000053477"/>
    </source>
</evidence>
<dbReference type="Proteomes" id="UP000053477">
    <property type="component" value="Unassembled WGS sequence"/>
</dbReference>
<name>A0A0H2RTQ3_9AGAM</name>
<keyword evidence="3 6" id="KW-0285">Flavoprotein</keyword>
<dbReference type="PROSITE" id="PS00394">
    <property type="entry name" value="DNA_PHOTOLYASES_1_1"/>
    <property type="match status" value="1"/>
</dbReference>
<feature type="site" description="Electron transfer via tryptophanyl radical" evidence="7">
    <location>
        <position position="426"/>
    </location>
</feature>
<protein>
    <recommendedName>
        <fullName evidence="9">Photolyase/cryptochrome alpha/beta domain-containing protein</fullName>
    </recommendedName>
</protein>
<dbReference type="Gene3D" id="1.25.40.80">
    <property type="match status" value="1"/>
</dbReference>
<keyword evidence="5" id="KW-0157">Chromophore</keyword>
<accession>A0A0H2RTQ3</accession>
<evidence type="ECO:0000256" key="4">
    <source>
        <dbReference type="ARBA" id="ARBA00022827"/>
    </source>
</evidence>
<evidence type="ECO:0000256" key="2">
    <source>
        <dbReference type="ARBA" id="ARBA00005862"/>
    </source>
</evidence>
<dbReference type="InterPro" id="IPR014729">
    <property type="entry name" value="Rossmann-like_a/b/a_fold"/>
</dbReference>
<feature type="site" description="Electron transfer via tryptophanyl radical" evidence="7">
    <location>
        <position position="479"/>
    </location>
</feature>
<dbReference type="GO" id="GO:0043153">
    <property type="term" value="P:entrainment of circadian clock by photoperiod"/>
    <property type="evidence" value="ECO:0007669"/>
    <property type="project" value="TreeGrafter"/>
</dbReference>
<reference evidence="10 11" key="1">
    <citation type="submission" date="2015-04" db="EMBL/GenBank/DDBJ databases">
        <title>Complete genome sequence of Schizopora paradoxa KUC8140, a cosmopolitan wood degrader in East Asia.</title>
        <authorList>
            <consortium name="DOE Joint Genome Institute"/>
            <person name="Min B."/>
            <person name="Park H."/>
            <person name="Jang Y."/>
            <person name="Kim J.-J."/>
            <person name="Kim K.H."/>
            <person name="Pangilinan J."/>
            <person name="Lipzen A."/>
            <person name="Riley R."/>
            <person name="Grigoriev I.V."/>
            <person name="Spatafora J.W."/>
            <person name="Choi I.-G."/>
        </authorList>
    </citation>
    <scope>NUCLEOTIDE SEQUENCE [LARGE SCALE GENOMIC DNA]</scope>
    <source>
        <strain evidence="10 11">KUC8140</strain>
    </source>
</reference>
<feature type="region of interest" description="Disordered" evidence="8">
    <location>
        <begin position="1"/>
        <end position="27"/>
    </location>
</feature>
<comment type="cofactor">
    <cofactor evidence="6">
        <name>FAD</name>
        <dbReference type="ChEBI" id="CHEBI:57692"/>
    </cofactor>
    <text evidence="6">Binds 1 FAD per subunit.</text>
</comment>
<dbReference type="Gene3D" id="3.40.50.620">
    <property type="entry name" value="HUPs"/>
    <property type="match status" value="1"/>
</dbReference>
<feature type="domain" description="Photolyase/cryptochrome alpha/beta" evidence="9">
    <location>
        <begin position="72"/>
        <end position="209"/>
    </location>
</feature>
<feature type="binding site" evidence="6">
    <location>
        <position position="391"/>
    </location>
    <ligand>
        <name>FAD</name>
        <dbReference type="ChEBI" id="CHEBI:57692"/>
    </ligand>
</feature>
<feature type="binding site" evidence="6">
    <location>
        <begin position="350"/>
        <end position="354"/>
    </location>
    <ligand>
        <name>FAD</name>
        <dbReference type="ChEBI" id="CHEBI:57692"/>
    </ligand>
</feature>
<dbReference type="InParanoid" id="A0A0H2RTQ3"/>
<dbReference type="FunFam" id="1.10.579.10:FF:000003">
    <property type="entry name" value="Deoxyribodipyrimidine photo-lyase"/>
    <property type="match status" value="1"/>
</dbReference>
<dbReference type="Pfam" id="PF00875">
    <property type="entry name" value="DNA_photolyase"/>
    <property type="match status" value="1"/>
</dbReference>
<dbReference type="Gene3D" id="1.10.579.10">
    <property type="entry name" value="DNA Cyclobutane Dipyrimidine Photolyase, subunit A, domain 3"/>
    <property type="match status" value="1"/>
</dbReference>
<feature type="site" description="Electron transfer via tryptophanyl radical" evidence="7">
    <location>
        <position position="502"/>
    </location>
</feature>
<evidence type="ECO:0000256" key="1">
    <source>
        <dbReference type="ARBA" id="ARBA00001932"/>
    </source>
</evidence>
<dbReference type="SUPFAM" id="SSF48173">
    <property type="entry name" value="Cryptochrome/photolyase FAD-binding domain"/>
    <property type="match status" value="1"/>
</dbReference>
<dbReference type="PANTHER" id="PTHR11455">
    <property type="entry name" value="CRYPTOCHROME"/>
    <property type="match status" value="1"/>
</dbReference>
<dbReference type="STRING" id="27342.A0A0H2RTQ3"/>
<dbReference type="GO" id="GO:0005634">
    <property type="term" value="C:nucleus"/>
    <property type="evidence" value="ECO:0007669"/>
    <property type="project" value="TreeGrafter"/>
</dbReference>